<dbReference type="PANTHER" id="PTHR38790:SF4">
    <property type="entry name" value="2EXR DOMAIN-CONTAINING PROTEIN"/>
    <property type="match status" value="1"/>
</dbReference>
<gene>
    <name evidence="2" type="ORF">QBC36DRAFT_314629</name>
</gene>
<accession>A0AAN6W1Q4</accession>
<evidence type="ECO:0000313" key="3">
    <source>
        <dbReference type="Proteomes" id="UP001302321"/>
    </source>
</evidence>
<feature type="domain" description="DUF7730" evidence="1">
    <location>
        <begin position="122"/>
        <end position="235"/>
    </location>
</feature>
<evidence type="ECO:0000259" key="1">
    <source>
        <dbReference type="Pfam" id="PF24864"/>
    </source>
</evidence>
<dbReference type="AlphaFoldDB" id="A0AAN6W1Q4"/>
<keyword evidence="3" id="KW-1185">Reference proteome</keyword>
<evidence type="ECO:0000313" key="2">
    <source>
        <dbReference type="EMBL" id="KAK4172636.1"/>
    </source>
</evidence>
<protein>
    <recommendedName>
        <fullName evidence="1">DUF7730 domain-containing protein</fullName>
    </recommendedName>
</protein>
<dbReference type="EMBL" id="MU866405">
    <property type="protein sequence ID" value="KAK4172636.1"/>
    <property type="molecule type" value="Genomic_DNA"/>
</dbReference>
<comment type="caution">
    <text evidence="2">The sequence shown here is derived from an EMBL/GenBank/DDBJ whole genome shotgun (WGS) entry which is preliminary data.</text>
</comment>
<dbReference type="Proteomes" id="UP001302321">
    <property type="component" value="Unassembled WGS sequence"/>
</dbReference>
<organism evidence="2 3">
    <name type="scientific">Triangularia setosa</name>
    <dbReference type="NCBI Taxonomy" id="2587417"/>
    <lineage>
        <taxon>Eukaryota</taxon>
        <taxon>Fungi</taxon>
        <taxon>Dikarya</taxon>
        <taxon>Ascomycota</taxon>
        <taxon>Pezizomycotina</taxon>
        <taxon>Sordariomycetes</taxon>
        <taxon>Sordariomycetidae</taxon>
        <taxon>Sordariales</taxon>
        <taxon>Podosporaceae</taxon>
        <taxon>Triangularia</taxon>
    </lineage>
</organism>
<reference evidence="2" key="2">
    <citation type="submission" date="2023-05" db="EMBL/GenBank/DDBJ databases">
        <authorList>
            <consortium name="Lawrence Berkeley National Laboratory"/>
            <person name="Steindorff A."/>
            <person name="Hensen N."/>
            <person name="Bonometti L."/>
            <person name="Westerberg I."/>
            <person name="Brannstrom I.O."/>
            <person name="Guillou S."/>
            <person name="Cros-Aarteil S."/>
            <person name="Calhoun S."/>
            <person name="Haridas S."/>
            <person name="Kuo A."/>
            <person name="Mondo S."/>
            <person name="Pangilinan J."/>
            <person name="Riley R."/>
            <person name="Labutti K."/>
            <person name="Andreopoulos B."/>
            <person name="Lipzen A."/>
            <person name="Chen C."/>
            <person name="Yanf M."/>
            <person name="Daum C."/>
            <person name="Ng V."/>
            <person name="Clum A."/>
            <person name="Ohm R."/>
            <person name="Martin F."/>
            <person name="Silar P."/>
            <person name="Natvig D."/>
            <person name="Lalanne C."/>
            <person name="Gautier V."/>
            <person name="Ament-Velasquez S.L."/>
            <person name="Kruys A."/>
            <person name="Hutchinson M.I."/>
            <person name="Powell A.J."/>
            <person name="Barry K."/>
            <person name="Miller A.N."/>
            <person name="Grigoriev I.V."/>
            <person name="Debuchy R."/>
            <person name="Gladieux P."/>
            <person name="Thoren M.H."/>
            <person name="Johannesson H."/>
        </authorList>
    </citation>
    <scope>NUCLEOTIDE SEQUENCE</scope>
    <source>
        <strain evidence="2">CBS 892.96</strain>
    </source>
</reference>
<name>A0AAN6W1Q4_9PEZI</name>
<reference evidence="2" key="1">
    <citation type="journal article" date="2023" name="Mol. Phylogenet. Evol.">
        <title>Genome-scale phylogeny and comparative genomics of the fungal order Sordariales.</title>
        <authorList>
            <person name="Hensen N."/>
            <person name="Bonometti L."/>
            <person name="Westerberg I."/>
            <person name="Brannstrom I.O."/>
            <person name="Guillou S."/>
            <person name="Cros-Aarteil S."/>
            <person name="Calhoun S."/>
            <person name="Haridas S."/>
            <person name="Kuo A."/>
            <person name="Mondo S."/>
            <person name="Pangilinan J."/>
            <person name="Riley R."/>
            <person name="LaButti K."/>
            <person name="Andreopoulos B."/>
            <person name="Lipzen A."/>
            <person name="Chen C."/>
            <person name="Yan M."/>
            <person name="Daum C."/>
            <person name="Ng V."/>
            <person name="Clum A."/>
            <person name="Steindorff A."/>
            <person name="Ohm R.A."/>
            <person name="Martin F."/>
            <person name="Silar P."/>
            <person name="Natvig D.O."/>
            <person name="Lalanne C."/>
            <person name="Gautier V."/>
            <person name="Ament-Velasquez S.L."/>
            <person name="Kruys A."/>
            <person name="Hutchinson M.I."/>
            <person name="Powell A.J."/>
            <person name="Barry K."/>
            <person name="Miller A.N."/>
            <person name="Grigoriev I.V."/>
            <person name="Debuchy R."/>
            <person name="Gladieux P."/>
            <person name="Hiltunen Thoren M."/>
            <person name="Johannesson H."/>
        </authorList>
    </citation>
    <scope>NUCLEOTIDE SEQUENCE</scope>
    <source>
        <strain evidence="2">CBS 892.96</strain>
    </source>
</reference>
<proteinExistence type="predicted"/>
<sequence length="281" mass="32763">MNMPFGTSRDPKILDANPKSCLYHIIQPKERWRIVPDSENSGMSAAGIIHTTRQSDGTDQYHLTRSRFSASICHQCMAISHRPPYNDQSSFSSCLSPWDDGCLYNGFSPDMNNDFPDDHIQQRCLIAAMGFLLSCKQGYFEACRVLYERNLFHISGDLMFRRLPYILPRQRLESITMVELVWDLYLRRMESVYCEKHRRMCQVTTFEDRLKGLGVMMDKLARRMPGMRKMWLCLQSNILPFHLEEQEERLEVIEKVLTMIYRGLSGLPRLENARVAFQTAS</sequence>
<dbReference type="PANTHER" id="PTHR38790">
    <property type="entry name" value="2EXR DOMAIN-CONTAINING PROTEIN-RELATED"/>
    <property type="match status" value="1"/>
</dbReference>
<dbReference type="InterPro" id="IPR056632">
    <property type="entry name" value="DUF7730"/>
</dbReference>
<dbReference type="Pfam" id="PF24864">
    <property type="entry name" value="DUF7730"/>
    <property type="match status" value="1"/>
</dbReference>